<keyword evidence="1" id="KW-1133">Transmembrane helix</keyword>
<feature type="transmembrane region" description="Helical" evidence="1">
    <location>
        <begin position="72"/>
        <end position="98"/>
    </location>
</feature>
<keyword evidence="1" id="KW-0472">Membrane</keyword>
<keyword evidence="3" id="KW-1185">Reference proteome</keyword>
<name>A0A6N4SMQ9_CYTH3</name>
<dbReference type="AlphaFoldDB" id="A0A6N4SMQ9"/>
<keyword evidence="1" id="KW-0812">Transmembrane</keyword>
<evidence type="ECO:0000313" key="3">
    <source>
        <dbReference type="Proteomes" id="UP000001822"/>
    </source>
</evidence>
<dbReference type="Proteomes" id="UP000001822">
    <property type="component" value="Chromosome"/>
</dbReference>
<proteinExistence type="predicted"/>
<protein>
    <submittedName>
        <fullName evidence="2">Uncharacterized protein</fullName>
    </submittedName>
</protein>
<organism evidence="2 3">
    <name type="scientific">Cytophaga hutchinsonii (strain ATCC 33406 / DSM 1761 / CIP 103989 / NBRC 15051 / NCIMB 9469 / D465)</name>
    <dbReference type="NCBI Taxonomy" id="269798"/>
    <lineage>
        <taxon>Bacteria</taxon>
        <taxon>Pseudomonadati</taxon>
        <taxon>Bacteroidota</taxon>
        <taxon>Cytophagia</taxon>
        <taxon>Cytophagales</taxon>
        <taxon>Cytophagaceae</taxon>
        <taxon>Cytophaga</taxon>
    </lineage>
</organism>
<reference evidence="2 3" key="1">
    <citation type="journal article" date="2007" name="Appl. Environ. Microbiol.">
        <title>Genome sequence of the cellulolytic gliding bacterium Cytophaga hutchinsonii.</title>
        <authorList>
            <person name="Xie G."/>
            <person name="Bruce D.C."/>
            <person name="Challacombe J.F."/>
            <person name="Chertkov O."/>
            <person name="Detter J.C."/>
            <person name="Gilna P."/>
            <person name="Han C.S."/>
            <person name="Lucas S."/>
            <person name="Misra M."/>
            <person name="Myers G.L."/>
            <person name="Richardson P."/>
            <person name="Tapia R."/>
            <person name="Thayer N."/>
            <person name="Thompson L.S."/>
            <person name="Brettin T.S."/>
            <person name="Henrissat B."/>
            <person name="Wilson D.B."/>
            <person name="McBride M.J."/>
        </authorList>
    </citation>
    <scope>NUCLEOTIDE SEQUENCE [LARGE SCALE GENOMIC DNA]</scope>
    <source>
        <strain evidence="3">ATCC 33406 / DSM 1761 / CIP 103989 / NBRC 15051 / NCIMB 9469 / D465</strain>
    </source>
</reference>
<evidence type="ECO:0000256" key="1">
    <source>
        <dbReference type="SAM" id="Phobius"/>
    </source>
</evidence>
<dbReference type="RefSeq" id="WP_011583669.1">
    <property type="nucleotide sequence ID" value="NC_008255.1"/>
</dbReference>
<evidence type="ECO:0000313" key="2">
    <source>
        <dbReference type="EMBL" id="ABG57553.1"/>
    </source>
</evidence>
<gene>
    <name evidence="2" type="ordered locus">CHU_0261</name>
</gene>
<dbReference type="KEGG" id="chu:CHU_0261"/>
<dbReference type="OrthoDB" id="1345370at2"/>
<accession>A0A6N4SMQ9</accession>
<dbReference type="EMBL" id="CP000383">
    <property type="protein sequence ID" value="ABG57553.1"/>
    <property type="molecule type" value="Genomic_DNA"/>
</dbReference>
<sequence length="226" mass="25237">MEVTKRLIEKYHLDLCSSEEKKAVEEWLMNDELDIETADSVHFPSHALKEEMWANISEILPENPDKVKRFDLFHYLSSPAFMGIAATSIAVVIGLFLWTRNAEKQTAFVQKTKAGSNETIQTSALHITLGEKSKANINASAISTDGNIDFCGAILIQSKKDVELTVNGICANPLSSGEKLLVKKGQTYIAVNYNFKHANELIIVNERNISSLPPVLQKEIMKQFNI</sequence>